<keyword evidence="3" id="KW-1185">Reference proteome</keyword>
<keyword evidence="1" id="KW-1133">Transmembrane helix</keyword>
<name>A0A9Q9AM02_9PEZI</name>
<evidence type="ECO:0000256" key="1">
    <source>
        <dbReference type="SAM" id="Phobius"/>
    </source>
</evidence>
<feature type="transmembrane region" description="Helical" evidence="1">
    <location>
        <begin position="54"/>
        <end position="75"/>
    </location>
</feature>
<sequence>MHIAISALSHSMGPRGLGGLDMYDRSPPIYLAREEFEEVRPAPRRTPKWRKWRMALSLLFIALVTALAIFVTLVLTRNLGGQ</sequence>
<accession>A0A9Q9AM02</accession>
<keyword evidence="1" id="KW-0472">Membrane</keyword>
<keyword evidence="1" id="KW-0812">Transmembrane</keyword>
<protein>
    <submittedName>
        <fullName evidence="2">Uncharacterized protein</fullName>
    </submittedName>
</protein>
<gene>
    <name evidence="2" type="ORF">Slin15195_G018870</name>
</gene>
<reference evidence="2" key="1">
    <citation type="submission" date="2022-06" db="EMBL/GenBank/DDBJ databases">
        <title>Complete genome sequences of two strains of the flax pathogen Septoria linicola.</title>
        <authorList>
            <person name="Lapalu N."/>
            <person name="Simon A."/>
            <person name="Demenou B."/>
            <person name="Paumier D."/>
            <person name="Guillot M.-P."/>
            <person name="Gout L."/>
            <person name="Valade R."/>
        </authorList>
    </citation>
    <scope>NUCLEOTIDE SEQUENCE</scope>
    <source>
        <strain evidence="2">SE15195</strain>
    </source>
</reference>
<proteinExistence type="predicted"/>
<dbReference type="AlphaFoldDB" id="A0A9Q9AM02"/>
<evidence type="ECO:0000313" key="3">
    <source>
        <dbReference type="Proteomes" id="UP001056384"/>
    </source>
</evidence>
<dbReference type="Proteomes" id="UP001056384">
    <property type="component" value="Chromosome 1"/>
</dbReference>
<evidence type="ECO:0000313" key="2">
    <source>
        <dbReference type="EMBL" id="USW48568.1"/>
    </source>
</evidence>
<organism evidence="2 3">
    <name type="scientific">Septoria linicola</name>
    <dbReference type="NCBI Taxonomy" id="215465"/>
    <lineage>
        <taxon>Eukaryota</taxon>
        <taxon>Fungi</taxon>
        <taxon>Dikarya</taxon>
        <taxon>Ascomycota</taxon>
        <taxon>Pezizomycotina</taxon>
        <taxon>Dothideomycetes</taxon>
        <taxon>Dothideomycetidae</taxon>
        <taxon>Mycosphaerellales</taxon>
        <taxon>Mycosphaerellaceae</taxon>
        <taxon>Septoria</taxon>
    </lineage>
</organism>
<dbReference type="EMBL" id="CP099418">
    <property type="protein sequence ID" value="USW48568.1"/>
    <property type="molecule type" value="Genomic_DNA"/>
</dbReference>